<dbReference type="EMBL" id="FNRM01000014">
    <property type="protein sequence ID" value="SEB01722.1"/>
    <property type="molecule type" value="Genomic_DNA"/>
</dbReference>
<dbReference type="Pfam" id="PF07383">
    <property type="entry name" value="DUF1496"/>
    <property type="match status" value="1"/>
</dbReference>
<feature type="signal peptide" evidence="1">
    <location>
        <begin position="1"/>
        <end position="19"/>
    </location>
</feature>
<feature type="chain" id="PRO_5011587257" description="DUF1496 domain-containing protein" evidence="1">
    <location>
        <begin position="20"/>
        <end position="78"/>
    </location>
</feature>
<proteinExistence type="predicted"/>
<dbReference type="RefSeq" id="WP_091345257.1">
    <property type="nucleotide sequence ID" value="NZ_FNRM01000014.1"/>
</dbReference>
<dbReference type="Proteomes" id="UP000198773">
    <property type="component" value="Unassembled WGS sequence"/>
</dbReference>
<keyword evidence="1" id="KW-0732">Signal</keyword>
<name>A0A1H4FZ19_ALKAM</name>
<keyword evidence="3" id="KW-1185">Reference proteome</keyword>
<evidence type="ECO:0000313" key="3">
    <source>
        <dbReference type="Proteomes" id="UP000198773"/>
    </source>
</evidence>
<accession>A0A1H4FZ19</accession>
<gene>
    <name evidence="2" type="ORF">SAMN04488051_1141</name>
</gene>
<sequence>MKGLLFGIVSVLVVTSVNAETATEVTEKKPVDHTKFCYYADVEYSAGAIMKQADSVMQCVKKEGSKDLVWKKHERNQL</sequence>
<evidence type="ECO:0000313" key="2">
    <source>
        <dbReference type="EMBL" id="SEB01722.1"/>
    </source>
</evidence>
<evidence type="ECO:0000256" key="1">
    <source>
        <dbReference type="SAM" id="SignalP"/>
    </source>
</evidence>
<reference evidence="2 3" key="1">
    <citation type="submission" date="2016-10" db="EMBL/GenBank/DDBJ databases">
        <authorList>
            <person name="de Groot N.N."/>
        </authorList>
    </citation>
    <scope>NUCLEOTIDE SEQUENCE [LARGE SCALE GENOMIC DNA]</scope>
    <source>
        <strain evidence="2 3">CGMCC 1.3430</strain>
    </source>
</reference>
<dbReference type="OrthoDB" id="9805316at2"/>
<dbReference type="AlphaFoldDB" id="A0A1H4FZ19"/>
<dbReference type="InterPro" id="IPR009971">
    <property type="entry name" value="DUF1496"/>
</dbReference>
<evidence type="ECO:0008006" key="4">
    <source>
        <dbReference type="Google" id="ProtNLM"/>
    </source>
</evidence>
<organism evidence="2 3">
    <name type="scientific">Alkalimonas amylolytica</name>
    <dbReference type="NCBI Taxonomy" id="152573"/>
    <lineage>
        <taxon>Bacteria</taxon>
        <taxon>Pseudomonadati</taxon>
        <taxon>Pseudomonadota</taxon>
        <taxon>Gammaproteobacteria</taxon>
        <taxon>Alkalimonas</taxon>
    </lineage>
</organism>
<protein>
    <recommendedName>
        <fullName evidence="4">DUF1496 domain-containing protein</fullName>
    </recommendedName>
</protein>